<feature type="compositionally biased region" description="Low complexity" evidence="1">
    <location>
        <begin position="174"/>
        <end position="200"/>
    </location>
</feature>
<dbReference type="EMBL" id="AP028913">
    <property type="protein sequence ID" value="BES95012.1"/>
    <property type="molecule type" value="Genomic_DNA"/>
</dbReference>
<accession>A0ABN7AUF6</accession>
<feature type="compositionally biased region" description="Low complexity" evidence="1">
    <location>
        <begin position="133"/>
        <end position="146"/>
    </location>
</feature>
<feature type="compositionally biased region" description="Polar residues" evidence="1">
    <location>
        <begin position="158"/>
        <end position="167"/>
    </location>
</feature>
<dbReference type="Proteomes" id="UP001307889">
    <property type="component" value="Chromosome 5"/>
</dbReference>
<feature type="compositionally biased region" description="Low complexity" evidence="1">
    <location>
        <begin position="216"/>
        <end position="235"/>
    </location>
</feature>
<evidence type="ECO:0000313" key="3">
    <source>
        <dbReference type="Proteomes" id="UP001307889"/>
    </source>
</evidence>
<organism evidence="2 3">
    <name type="scientific">Nesidiocoris tenuis</name>
    <dbReference type="NCBI Taxonomy" id="355587"/>
    <lineage>
        <taxon>Eukaryota</taxon>
        <taxon>Metazoa</taxon>
        <taxon>Ecdysozoa</taxon>
        <taxon>Arthropoda</taxon>
        <taxon>Hexapoda</taxon>
        <taxon>Insecta</taxon>
        <taxon>Pterygota</taxon>
        <taxon>Neoptera</taxon>
        <taxon>Paraneoptera</taxon>
        <taxon>Hemiptera</taxon>
        <taxon>Heteroptera</taxon>
        <taxon>Panheteroptera</taxon>
        <taxon>Cimicomorpha</taxon>
        <taxon>Miridae</taxon>
        <taxon>Dicyphina</taxon>
        <taxon>Nesidiocoris</taxon>
    </lineage>
</organism>
<keyword evidence="3" id="KW-1185">Reference proteome</keyword>
<feature type="region of interest" description="Disordered" evidence="1">
    <location>
        <begin position="123"/>
        <end position="235"/>
    </location>
</feature>
<proteinExistence type="predicted"/>
<evidence type="ECO:0000313" key="2">
    <source>
        <dbReference type="EMBL" id="BES95012.1"/>
    </source>
</evidence>
<name>A0ABN7AUF6_9HEMI</name>
<reference evidence="2 3" key="1">
    <citation type="submission" date="2023-09" db="EMBL/GenBank/DDBJ databases">
        <title>Nesidiocoris tenuis whole genome shotgun sequence.</title>
        <authorList>
            <person name="Shibata T."/>
            <person name="Shimoda M."/>
            <person name="Kobayashi T."/>
            <person name="Uehara T."/>
        </authorList>
    </citation>
    <scope>NUCLEOTIDE SEQUENCE [LARGE SCALE GENOMIC DNA]</scope>
    <source>
        <strain evidence="2 3">Japan</strain>
    </source>
</reference>
<protein>
    <submittedName>
        <fullName evidence="2">Uncharacterized protein</fullName>
    </submittedName>
</protein>
<sequence>MDDTEIQATVESLLGKGAKVVDCEKKSTIREEEVLLVNGCPVRLDGTEGAVIRDALLTGSAPHSDLLNRILIRAGVLSAPVRLETSLSVKSSVVTREHVTVARGGRIVDGRTRETKEDNYYDSNTAEVWVPESTTSTTPSTTSSSTDEVPVWEPIPASTASSLTSISKEPPVSSPTAMTSASTSSCCSSSSVESTSSSSSIGDDLDAPLDRLNGLSISSYPDTSSYSVSYENSYA</sequence>
<evidence type="ECO:0000256" key="1">
    <source>
        <dbReference type="SAM" id="MobiDB-lite"/>
    </source>
</evidence>
<gene>
    <name evidence="2" type="ORF">NTJ_07821</name>
</gene>